<dbReference type="Proteomes" id="UP000604241">
    <property type="component" value="Unassembled WGS sequence"/>
</dbReference>
<dbReference type="SUPFAM" id="SSF69572">
    <property type="entry name" value="Activating enzymes of the ubiquitin-like proteins"/>
    <property type="match status" value="1"/>
</dbReference>
<dbReference type="InterPro" id="IPR045886">
    <property type="entry name" value="ThiF/MoeB/HesA"/>
</dbReference>
<comment type="caution">
    <text evidence="3">The sequence shown here is derived from an EMBL/GenBank/DDBJ whole genome shotgun (WGS) entry which is preliminary data.</text>
</comment>
<dbReference type="GO" id="GO:0016779">
    <property type="term" value="F:nucleotidyltransferase activity"/>
    <property type="evidence" value="ECO:0007669"/>
    <property type="project" value="UniProtKB-KW"/>
</dbReference>
<sequence length="416" mass="43561">MDAARRPSRGTHVTSAPGTTVEAPAREPLVPEGPPLAPARLARHARHLNLPGIGVSGQRRLAAARVLVIGAGGLGSPALLYLAAAGVGTLGIVDDDVVDESNLQRQVLHRTADVGRRKVDSAREAVLAADPEVTVEVHPVRLSAANALDIVSRYDLVLDGSDNFATRYVVSDATSIAGVPHVWGALERFRGQVSVFWSRPPQGHAPVTYRDVFPEPPAPGTVPTCAEGGVLGALCATIGSVMVTEAVKLVTGAGRSLLGRLAIYDAADVTWRELRVVADPTRPPVTHVAEPEVEVCDVPSPARVSADAAISALQLRDLLDSAAPPYVLDVREEFERDIVTIPGSVLVPAGQLLGPRGGDALADLPSDRLVAVYCKAGSRSQRVVDAAHAAGRDNVVQVAGGVLAWVDDVDPTLSRY</sequence>
<dbReference type="RefSeq" id="WP_191780574.1">
    <property type="nucleotide sequence ID" value="NZ_JACSQV010000002.1"/>
</dbReference>
<name>A0ABR8QAL6_9CELL</name>
<protein>
    <submittedName>
        <fullName evidence="3">ThiF family adenylyltransferase</fullName>
    </submittedName>
</protein>
<reference evidence="3 4" key="1">
    <citation type="submission" date="2020-08" db="EMBL/GenBank/DDBJ databases">
        <title>A Genomic Blueprint of the Chicken Gut Microbiome.</title>
        <authorList>
            <person name="Gilroy R."/>
            <person name="Ravi A."/>
            <person name="Getino M."/>
            <person name="Pursley I."/>
            <person name="Horton D.L."/>
            <person name="Alikhan N.-F."/>
            <person name="Baker D."/>
            <person name="Gharbi K."/>
            <person name="Hall N."/>
            <person name="Watson M."/>
            <person name="Adriaenssens E.M."/>
            <person name="Foster-Nyarko E."/>
            <person name="Jarju S."/>
            <person name="Secka A."/>
            <person name="Antonio M."/>
            <person name="Oren A."/>
            <person name="Chaudhuri R."/>
            <person name="La Ragione R.M."/>
            <person name="Hildebrand F."/>
            <person name="Pallen M.J."/>
        </authorList>
    </citation>
    <scope>NUCLEOTIDE SEQUENCE [LARGE SCALE GENOMIC DNA]</scope>
    <source>
        <strain evidence="3 4">Sa3CUA2</strain>
    </source>
</reference>
<dbReference type="InterPro" id="IPR000594">
    <property type="entry name" value="ThiF_NAD_FAD-bd"/>
</dbReference>
<dbReference type="InterPro" id="IPR001763">
    <property type="entry name" value="Rhodanese-like_dom"/>
</dbReference>
<dbReference type="CDD" id="cd00158">
    <property type="entry name" value="RHOD"/>
    <property type="match status" value="1"/>
</dbReference>
<dbReference type="CDD" id="cd00757">
    <property type="entry name" value="ThiF_MoeB_HesA_family"/>
    <property type="match status" value="1"/>
</dbReference>
<accession>A0ABR8QAL6</accession>
<dbReference type="SMART" id="SM00450">
    <property type="entry name" value="RHOD"/>
    <property type="match status" value="1"/>
</dbReference>
<dbReference type="InterPro" id="IPR036873">
    <property type="entry name" value="Rhodanese-like_dom_sf"/>
</dbReference>
<dbReference type="Pfam" id="PF00899">
    <property type="entry name" value="ThiF"/>
    <property type="match status" value="1"/>
</dbReference>
<dbReference type="Gene3D" id="3.40.250.10">
    <property type="entry name" value="Rhodanese-like domain"/>
    <property type="match status" value="1"/>
</dbReference>
<dbReference type="InterPro" id="IPR035985">
    <property type="entry name" value="Ubiquitin-activating_enz"/>
</dbReference>
<evidence type="ECO:0000259" key="2">
    <source>
        <dbReference type="PROSITE" id="PS50206"/>
    </source>
</evidence>
<dbReference type="Gene3D" id="3.40.50.720">
    <property type="entry name" value="NAD(P)-binding Rossmann-like Domain"/>
    <property type="match status" value="1"/>
</dbReference>
<gene>
    <name evidence="3" type="ORF">H9657_04115</name>
</gene>
<feature type="region of interest" description="Disordered" evidence="1">
    <location>
        <begin position="1"/>
        <end position="35"/>
    </location>
</feature>
<dbReference type="Pfam" id="PF00581">
    <property type="entry name" value="Rhodanese"/>
    <property type="match status" value="1"/>
</dbReference>
<dbReference type="PANTHER" id="PTHR10953">
    <property type="entry name" value="UBIQUITIN-ACTIVATING ENZYME E1"/>
    <property type="match status" value="1"/>
</dbReference>
<dbReference type="EMBL" id="JACSQV010000002">
    <property type="protein sequence ID" value="MBD7917464.1"/>
    <property type="molecule type" value="Genomic_DNA"/>
</dbReference>
<evidence type="ECO:0000313" key="4">
    <source>
        <dbReference type="Proteomes" id="UP000604241"/>
    </source>
</evidence>
<feature type="domain" description="Rhodanese" evidence="2">
    <location>
        <begin position="321"/>
        <end position="414"/>
    </location>
</feature>
<proteinExistence type="predicted"/>
<organism evidence="3 4">
    <name type="scientific">Cellulomonas avistercoris</name>
    <dbReference type="NCBI Taxonomy" id="2762242"/>
    <lineage>
        <taxon>Bacteria</taxon>
        <taxon>Bacillati</taxon>
        <taxon>Actinomycetota</taxon>
        <taxon>Actinomycetes</taxon>
        <taxon>Micrococcales</taxon>
        <taxon>Cellulomonadaceae</taxon>
        <taxon>Cellulomonas</taxon>
    </lineage>
</organism>
<evidence type="ECO:0000313" key="3">
    <source>
        <dbReference type="EMBL" id="MBD7917464.1"/>
    </source>
</evidence>
<keyword evidence="3" id="KW-0548">Nucleotidyltransferase</keyword>
<evidence type="ECO:0000256" key="1">
    <source>
        <dbReference type="SAM" id="MobiDB-lite"/>
    </source>
</evidence>
<keyword evidence="3" id="KW-0808">Transferase</keyword>
<keyword evidence="4" id="KW-1185">Reference proteome</keyword>
<dbReference type="PANTHER" id="PTHR10953:SF102">
    <property type="entry name" value="ADENYLYLTRANSFERASE AND SULFURTRANSFERASE MOCS3"/>
    <property type="match status" value="1"/>
</dbReference>
<dbReference type="PROSITE" id="PS50206">
    <property type="entry name" value="RHODANESE_3"/>
    <property type="match status" value="1"/>
</dbReference>